<organism evidence="1">
    <name type="scientific">marine metagenome</name>
    <dbReference type="NCBI Taxonomy" id="408172"/>
    <lineage>
        <taxon>unclassified sequences</taxon>
        <taxon>metagenomes</taxon>
        <taxon>ecological metagenomes</taxon>
    </lineage>
</organism>
<dbReference type="AlphaFoldDB" id="A0A383BR23"/>
<evidence type="ECO:0008006" key="2">
    <source>
        <dbReference type="Google" id="ProtNLM"/>
    </source>
</evidence>
<protein>
    <recommendedName>
        <fullName evidence="2">Porphobilinogen synthase</fullName>
    </recommendedName>
</protein>
<reference evidence="1" key="1">
    <citation type="submission" date="2018-05" db="EMBL/GenBank/DDBJ databases">
        <authorList>
            <person name="Lanie J.A."/>
            <person name="Ng W.-L."/>
            <person name="Kazmierczak K.M."/>
            <person name="Andrzejewski T.M."/>
            <person name="Davidsen T.M."/>
            <person name="Wayne K.J."/>
            <person name="Tettelin H."/>
            <person name="Glass J.I."/>
            <person name="Rusch D."/>
            <person name="Podicherti R."/>
            <person name="Tsui H.-C.T."/>
            <person name="Winkler M.E."/>
        </authorList>
    </citation>
    <scope>NUCLEOTIDE SEQUENCE</scope>
</reference>
<gene>
    <name evidence="1" type="ORF">METZ01_LOCUS474629</name>
</gene>
<name>A0A383BR23_9ZZZZ</name>
<sequence length="47" mass="5449">MRNIINIQRAGINSLIIYSKTDNTALYKKLSQEKKITVKLIFETHIS</sequence>
<dbReference type="EMBL" id="UINC01202121">
    <property type="protein sequence ID" value="SVE21775.1"/>
    <property type="molecule type" value="Genomic_DNA"/>
</dbReference>
<proteinExistence type="predicted"/>
<accession>A0A383BR23</accession>
<feature type="non-terminal residue" evidence="1">
    <location>
        <position position="47"/>
    </location>
</feature>
<evidence type="ECO:0000313" key="1">
    <source>
        <dbReference type="EMBL" id="SVE21775.1"/>
    </source>
</evidence>